<proteinExistence type="predicted"/>
<dbReference type="Proteomes" id="UP000814033">
    <property type="component" value="Unassembled WGS sequence"/>
</dbReference>
<reference evidence="1" key="2">
    <citation type="journal article" date="2022" name="New Phytol.">
        <title>Evolutionary transition to the ectomycorrhizal habit in the genomes of a hyperdiverse lineage of mushroom-forming fungi.</title>
        <authorList>
            <person name="Looney B."/>
            <person name="Miyauchi S."/>
            <person name="Morin E."/>
            <person name="Drula E."/>
            <person name="Courty P.E."/>
            <person name="Kohler A."/>
            <person name="Kuo A."/>
            <person name="LaButti K."/>
            <person name="Pangilinan J."/>
            <person name="Lipzen A."/>
            <person name="Riley R."/>
            <person name="Andreopoulos W."/>
            <person name="He G."/>
            <person name="Johnson J."/>
            <person name="Nolan M."/>
            <person name="Tritt A."/>
            <person name="Barry K.W."/>
            <person name="Grigoriev I.V."/>
            <person name="Nagy L.G."/>
            <person name="Hibbett D."/>
            <person name="Henrissat B."/>
            <person name="Matheny P.B."/>
            <person name="Labbe J."/>
            <person name="Martin F.M."/>
        </authorList>
    </citation>
    <scope>NUCLEOTIDE SEQUENCE</scope>
    <source>
        <strain evidence="1">FP105234-sp</strain>
    </source>
</reference>
<organism evidence="1 2">
    <name type="scientific">Auriscalpium vulgare</name>
    <dbReference type="NCBI Taxonomy" id="40419"/>
    <lineage>
        <taxon>Eukaryota</taxon>
        <taxon>Fungi</taxon>
        <taxon>Dikarya</taxon>
        <taxon>Basidiomycota</taxon>
        <taxon>Agaricomycotina</taxon>
        <taxon>Agaricomycetes</taxon>
        <taxon>Russulales</taxon>
        <taxon>Auriscalpiaceae</taxon>
        <taxon>Auriscalpium</taxon>
    </lineage>
</organism>
<gene>
    <name evidence="1" type="ORF">FA95DRAFT_172046</name>
</gene>
<evidence type="ECO:0000313" key="1">
    <source>
        <dbReference type="EMBL" id="KAI0045092.1"/>
    </source>
</evidence>
<evidence type="ECO:0000313" key="2">
    <source>
        <dbReference type="Proteomes" id="UP000814033"/>
    </source>
</evidence>
<reference evidence="1" key="1">
    <citation type="submission" date="2021-02" db="EMBL/GenBank/DDBJ databases">
        <authorList>
            <consortium name="DOE Joint Genome Institute"/>
            <person name="Ahrendt S."/>
            <person name="Looney B.P."/>
            <person name="Miyauchi S."/>
            <person name="Morin E."/>
            <person name="Drula E."/>
            <person name="Courty P.E."/>
            <person name="Chicoki N."/>
            <person name="Fauchery L."/>
            <person name="Kohler A."/>
            <person name="Kuo A."/>
            <person name="Labutti K."/>
            <person name="Pangilinan J."/>
            <person name="Lipzen A."/>
            <person name="Riley R."/>
            <person name="Andreopoulos W."/>
            <person name="He G."/>
            <person name="Johnson J."/>
            <person name="Barry K.W."/>
            <person name="Grigoriev I.V."/>
            <person name="Nagy L."/>
            <person name="Hibbett D."/>
            <person name="Henrissat B."/>
            <person name="Matheny P.B."/>
            <person name="Labbe J."/>
            <person name="Martin F."/>
        </authorList>
    </citation>
    <scope>NUCLEOTIDE SEQUENCE</scope>
    <source>
        <strain evidence="1">FP105234-sp</strain>
    </source>
</reference>
<comment type="caution">
    <text evidence="1">The sequence shown here is derived from an EMBL/GenBank/DDBJ whole genome shotgun (WGS) entry which is preliminary data.</text>
</comment>
<accession>A0ACB8RMH4</accession>
<dbReference type="EMBL" id="MU275962">
    <property type="protein sequence ID" value="KAI0045092.1"/>
    <property type="molecule type" value="Genomic_DNA"/>
</dbReference>
<sequence length="175" mass="20276">MPLSDIINKSFYYTYDDGGWRYQFWLKSASRIIYTIHGGPMEGRSNYQQCHILEVRESEIFQISWVEGQLSSFSPPSHTHPHNLKETDTIVSLIVDLPRKRITTFGAFSHGHWSRPEDAHGNKRNPVDLQRWRGLASIEGSEPKNRHIMSKYATIHDIVEGKCEFEDIDEDAETL</sequence>
<protein>
    <submittedName>
        <fullName evidence="1">Uncharacterized protein</fullName>
    </submittedName>
</protein>
<keyword evidence="2" id="KW-1185">Reference proteome</keyword>
<name>A0ACB8RMH4_9AGAM</name>